<keyword evidence="15" id="KW-1185">Reference proteome</keyword>
<evidence type="ECO:0000259" key="12">
    <source>
        <dbReference type="Pfam" id="PF03717"/>
    </source>
</evidence>
<dbReference type="GO" id="GO:0071972">
    <property type="term" value="F:peptidoglycan L,D-transpeptidase activity"/>
    <property type="evidence" value="ECO:0007669"/>
    <property type="project" value="TreeGrafter"/>
</dbReference>
<name>A0A242K5C2_9ENTE</name>
<protein>
    <submittedName>
        <fullName evidence="14">Penicillin-binding protein 2B</fullName>
    </submittedName>
</protein>
<dbReference type="InterPro" id="IPR001460">
    <property type="entry name" value="PCN-bd_Tpept"/>
</dbReference>
<dbReference type="EMBL" id="NGMM01000005">
    <property type="protein sequence ID" value="OTP13584.1"/>
    <property type="molecule type" value="Genomic_DNA"/>
</dbReference>
<dbReference type="Gene3D" id="3.40.710.10">
    <property type="entry name" value="DD-peptidase/beta-lactamase superfamily"/>
    <property type="match status" value="1"/>
</dbReference>
<dbReference type="EMBL" id="CP147247">
    <property type="protein sequence ID" value="WYJ90025.1"/>
    <property type="molecule type" value="Genomic_DNA"/>
</dbReference>
<dbReference type="GO" id="GO:0005886">
    <property type="term" value="C:plasma membrane"/>
    <property type="evidence" value="ECO:0007669"/>
    <property type="project" value="UniProtKB-SubCell"/>
</dbReference>
<feature type="transmembrane region" description="Helical" evidence="10">
    <location>
        <begin position="31"/>
        <end position="51"/>
    </location>
</feature>
<dbReference type="Gene3D" id="1.10.10.1230">
    <property type="entry name" value="Penicillin-binding protein, N-terminal non-catalytic domain, head sub-domain"/>
    <property type="match status" value="1"/>
</dbReference>
<keyword evidence="6" id="KW-0573">Peptidoglycan synthesis</keyword>
<gene>
    <name evidence="14" type="ORF">A5888_001753</name>
    <name evidence="13" type="ORF">A5888_003062</name>
</gene>
<reference evidence="14" key="3">
    <citation type="submission" date="2024-03" db="EMBL/GenBank/DDBJ databases">
        <title>The Genome Sequence of Enterococcus sp. DIV0242b.</title>
        <authorList>
            <consortium name="The Broad Institute Genomics Platform"/>
            <consortium name="The Broad Institute Microbial Omics Core"/>
            <consortium name="The Broad Institute Genomic Center for Infectious Diseases"/>
            <person name="Earl A."/>
            <person name="Manson A."/>
            <person name="Gilmore M."/>
            <person name="Schwartman J."/>
            <person name="Shea T."/>
            <person name="Abouelleil A."/>
            <person name="Cao P."/>
            <person name="Chapman S."/>
            <person name="Cusick C."/>
            <person name="Young S."/>
            <person name="Neafsey D."/>
            <person name="Nusbaum C."/>
            <person name="Birren B."/>
        </authorList>
    </citation>
    <scope>NUCLEOTIDE SEQUENCE</scope>
    <source>
        <strain evidence="14">9E7_DIV0242</strain>
    </source>
</reference>
<sequence length="711" mass="78449">MKNMNFLDKWKKTQEEPNTYKARKSHIPFRLNFLFFIIFGLFVSLIVRLGYLQIVEGDSYVERIAQGSNLVVQSGAPRGEIYDAKGKLLVSNKSNLAITYTRGKNVQADDLLEIANRVNDLIHVPADDLTERDKKDYWLANKENLKAAQDRLTDKDKTDESGNTITDQSTLYSLTVDKVAEEEINFDEHTLQAATIYKRMNSVSELNTTFIKNEEVSENEVAVIGEHTAEIPGVSTGMDWTREYPEGSVLRSILGTISTEKTGLPAEEVDEYLAKGYARNDRVGTSYLEKQYESVLQGTKAKSEVSLDSTGKVTSQTLLSEGQKGKNLKLTIDTEFQKKLEEVVKAQYEQILASGNAPYSDGVYIAVTNPKTGAILAMVAYDHDVKTNELTSNPLATINKVFVPGSVVKGATLTAGYESGVIQGNDGMIDEPIRIAGSNVKSSNFNLYSKIPITAQQALEFSSNSYMMKLVFKMLGTEYTPNMMVPYTTGDSRVFEILRNAYAEYGMGVSTGIDLPGESTGLVTKTFDDPALAPNAGNLLDLSFGQYDNYTALQLAQYVATVANDGKRMENHIVEGIYENNLDGTLGALKEAAQPKILNEVNISSEQMKLIQEGFYNVVYGTSGFTTGKYMSDAKMTIAAKTGTAETTYVDENGEAHETVNSNVIAYGPYEDPEIAVSVILPNLNNNSENFKNNQYMAKAVINAYAEMYNK</sequence>
<comment type="similarity">
    <text evidence="2">Belongs to the transpeptidase family.</text>
</comment>
<dbReference type="GO" id="GO:0008360">
    <property type="term" value="P:regulation of cell shape"/>
    <property type="evidence" value="ECO:0007669"/>
    <property type="project" value="UniProtKB-KW"/>
</dbReference>
<evidence type="ECO:0000256" key="9">
    <source>
        <dbReference type="ARBA" id="ARBA00023316"/>
    </source>
</evidence>
<proteinExistence type="inferred from homology"/>
<dbReference type="Pfam" id="PF00905">
    <property type="entry name" value="Transpeptidase"/>
    <property type="match status" value="1"/>
</dbReference>
<evidence type="ECO:0000256" key="3">
    <source>
        <dbReference type="ARBA" id="ARBA00022475"/>
    </source>
</evidence>
<evidence type="ECO:0000259" key="11">
    <source>
        <dbReference type="Pfam" id="PF00905"/>
    </source>
</evidence>
<keyword evidence="7 10" id="KW-1133">Transmembrane helix</keyword>
<dbReference type="Pfam" id="PF03717">
    <property type="entry name" value="PBP_dimer"/>
    <property type="match status" value="1"/>
</dbReference>
<dbReference type="OrthoDB" id="9770103at2"/>
<reference evidence="13" key="1">
    <citation type="submission" date="2017-05" db="EMBL/GenBank/DDBJ databases">
        <title>The Genome Sequence of Enterococcus sp. 9E7_DIV0242.</title>
        <authorList>
            <consortium name="The Broad Institute Genomics Platform"/>
            <consortium name="The Broad Institute Genomic Center for Infectious Diseases"/>
            <person name="Earl A."/>
            <person name="Manson A."/>
            <person name="Schwartman J."/>
            <person name="Gilmore M."/>
            <person name="Abouelleil A."/>
            <person name="Cao P."/>
            <person name="Chapman S."/>
            <person name="Cusick C."/>
            <person name="Shea T."/>
            <person name="Young S."/>
            <person name="Neafsey D."/>
            <person name="Nusbaum C."/>
            <person name="Birren B."/>
        </authorList>
    </citation>
    <scope>NUCLEOTIDE SEQUENCE [LARGE SCALE GENOMIC DNA]</scope>
    <source>
        <strain evidence="13">9E7_DIV0242</strain>
    </source>
</reference>
<dbReference type="PANTHER" id="PTHR30627">
    <property type="entry name" value="PEPTIDOGLYCAN D,D-TRANSPEPTIDASE"/>
    <property type="match status" value="1"/>
</dbReference>
<feature type="domain" description="Penicillin-binding protein dimerisation" evidence="12">
    <location>
        <begin position="75"/>
        <end position="316"/>
    </location>
</feature>
<dbReference type="InterPro" id="IPR012338">
    <property type="entry name" value="Beta-lactam/transpept-like"/>
</dbReference>
<dbReference type="GO" id="GO:0008658">
    <property type="term" value="F:penicillin binding"/>
    <property type="evidence" value="ECO:0007669"/>
    <property type="project" value="InterPro"/>
</dbReference>
<keyword evidence="4 10" id="KW-0812">Transmembrane</keyword>
<feature type="domain" description="Penicillin-binding protein transpeptidase" evidence="11">
    <location>
        <begin position="364"/>
        <end position="700"/>
    </location>
</feature>
<dbReference type="AlphaFoldDB" id="A0A242K5C2"/>
<organism evidence="13">
    <name type="scientific">Candidatus Enterococcus clewellii</name>
    <dbReference type="NCBI Taxonomy" id="1834193"/>
    <lineage>
        <taxon>Bacteria</taxon>
        <taxon>Bacillati</taxon>
        <taxon>Bacillota</taxon>
        <taxon>Bacilli</taxon>
        <taxon>Lactobacillales</taxon>
        <taxon>Enterococcaceae</taxon>
        <taxon>Enterococcus</taxon>
    </lineage>
</organism>
<accession>A0A242K5C2</accession>
<evidence type="ECO:0000256" key="5">
    <source>
        <dbReference type="ARBA" id="ARBA00022960"/>
    </source>
</evidence>
<evidence type="ECO:0000256" key="4">
    <source>
        <dbReference type="ARBA" id="ARBA00022692"/>
    </source>
</evidence>
<keyword evidence="8 10" id="KW-0472">Membrane</keyword>
<comment type="subcellular location">
    <subcellularLocation>
        <location evidence="1">Cell membrane</location>
        <topology evidence="1">Single-pass membrane protein</topology>
    </subcellularLocation>
</comment>
<dbReference type="SUPFAM" id="SSF56519">
    <property type="entry name" value="Penicillin binding protein dimerisation domain"/>
    <property type="match status" value="1"/>
</dbReference>
<evidence type="ECO:0000256" key="6">
    <source>
        <dbReference type="ARBA" id="ARBA00022984"/>
    </source>
</evidence>
<dbReference type="RefSeq" id="WP_086350067.1">
    <property type="nucleotide sequence ID" value="NZ_CP147247.1"/>
</dbReference>
<reference evidence="14" key="2">
    <citation type="submission" date="2017-05" db="EMBL/GenBank/DDBJ databases">
        <authorList>
            <consortium name="The Broad Institute Genomics Platform"/>
            <consortium name="The Broad Institute Genomic Center for Infectious Diseases"/>
            <person name="Earl A."/>
            <person name="Manson A."/>
            <person name="Schwartman J."/>
            <person name="Gilmore M."/>
            <person name="Abouelleil A."/>
            <person name="Cao P."/>
            <person name="Chapman S."/>
            <person name="Cusick C."/>
            <person name="Shea T."/>
            <person name="Young S."/>
            <person name="Neafsey D."/>
            <person name="Nusbaum C."/>
            <person name="Birren B."/>
        </authorList>
    </citation>
    <scope>NUCLEOTIDE SEQUENCE</scope>
    <source>
        <strain evidence="14">9E7_DIV0242</strain>
    </source>
</reference>
<evidence type="ECO:0000313" key="13">
    <source>
        <dbReference type="EMBL" id="OTP13584.1"/>
    </source>
</evidence>
<dbReference type="SUPFAM" id="SSF56601">
    <property type="entry name" value="beta-lactamase/transpeptidase-like"/>
    <property type="match status" value="1"/>
</dbReference>
<evidence type="ECO:0000256" key="10">
    <source>
        <dbReference type="SAM" id="Phobius"/>
    </source>
</evidence>
<dbReference type="Proteomes" id="UP000195141">
    <property type="component" value="Chromosome"/>
</dbReference>
<keyword evidence="3" id="KW-1003">Cell membrane</keyword>
<dbReference type="GO" id="GO:0071555">
    <property type="term" value="P:cell wall organization"/>
    <property type="evidence" value="ECO:0007669"/>
    <property type="project" value="UniProtKB-KW"/>
</dbReference>
<dbReference type="Gene3D" id="3.90.1310.10">
    <property type="entry name" value="Penicillin-binding protein 2a (Domain 2)"/>
    <property type="match status" value="1"/>
</dbReference>
<dbReference type="InterPro" id="IPR005311">
    <property type="entry name" value="PBP_dimer"/>
</dbReference>
<keyword evidence="5" id="KW-0133">Cell shape</keyword>
<evidence type="ECO:0000256" key="8">
    <source>
        <dbReference type="ARBA" id="ARBA00023136"/>
    </source>
</evidence>
<dbReference type="PANTHER" id="PTHR30627:SF2">
    <property type="entry name" value="PEPTIDOGLYCAN D,D-TRANSPEPTIDASE MRDA"/>
    <property type="match status" value="1"/>
</dbReference>
<evidence type="ECO:0000313" key="14">
    <source>
        <dbReference type="EMBL" id="WYJ90025.1"/>
    </source>
</evidence>
<evidence type="ECO:0000256" key="1">
    <source>
        <dbReference type="ARBA" id="ARBA00004162"/>
    </source>
</evidence>
<keyword evidence="9" id="KW-0961">Cell wall biogenesis/degradation</keyword>
<dbReference type="GO" id="GO:0009252">
    <property type="term" value="P:peptidoglycan biosynthetic process"/>
    <property type="evidence" value="ECO:0007669"/>
    <property type="project" value="UniProtKB-KW"/>
</dbReference>
<evidence type="ECO:0000256" key="7">
    <source>
        <dbReference type="ARBA" id="ARBA00022989"/>
    </source>
</evidence>
<evidence type="ECO:0000256" key="2">
    <source>
        <dbReference type="ARBA" id="ARBA00007171"/>
    </source>
</evidence>
<dbReference type="InterPro" id="IPR050515">
    <property type="entry name" value="Beta-lactam/transpept"/>
</dbReference>
<dbReference type="InterPro" id="IPR036138">
    <property type="entry name" value="PBP_dimer_sf"/>
</dbReference>
<evidence type="ECO:0000313" key="15">
    <source>
        <dbReference type="Proteomes" id="UP000195141"/>
    </source>
</evidence>